<protein>
    <recommendedName>
        <fullName evidence="3">SPRY domain-containing protein</fullName>
    </recommendedName>
</protein>
<dbReference type="Gene3D" id="2.60.120.920">
    <property type="match status" value="2"/>
</dbReference>
<dbReference type="EMBL" id="MLAK01000853">
    <property type="protein sequence ID" value="OHT02769.1"/>
    <property type="molecule type" value="Genomic_DNA"/>
</dbReference>
<dbReference type="GeneID" id="94841817"/>
<dbReference type="VEuPathDB" id="TrichDB:TRFO_30026"/>
<dbReference type="RefSeq" id="XP_068355905.1">
    <property type="nucleotide sequence ID" value="XM_068507113.1"/>
</dbReference>
<dbReference type="Proteomes" id="UP000179807">
    <property type="component" value="Unassembled WGS sequence"/>
</dbReference>
<name>A0A1J4JUF1_9EUKA</name>
<dbReference type="InterPro" id="IPR043136">
    <property type="entry name" value="B30.2/SPRY_sf"/>
</dbReference>
<dbReference type="AlphaFoldDB" id="A0A1J4JUF1"/>
<reference evidence="1" key="1">
    <citation type="submission" date="2016-10" db="EMBL/GenBank/DDBJ databases">
        <authorList>
            <person name="Benchimol M."/>
            <person name="Almeida L.G."/>
            <person name="Vasconcelos A.T."/>
            <person name="Perreira-Neves A."/>
            <person name="Rosa I.A."/>
            <person name="Tasca T."/>
            <person name="Bogo M.R."/>
            <person name="de Souza W."/>
        </authorList>
    </citation>
    <scope>NUCLEOTIDE SEQUENCE [LARGE SCALE GENOMIC DNA]</scope>
    <source>
        <strain evidence="1">K</strain>
    </source>
</reference>
<evidence type="ECO:0000313" key="2">
    <source>
        <dbReference type="Proteomes" id="UP000179807"/>
    </source>
</evidence>
<organism evidence="1 2">
    <name type="scientific">Tritrichomonas foetus</name>
    <dbReference type="NCBI Taxonomy" id="1144522"/>
    <lineage>
        <taxon>Eukaryota</taxon>
        <taxon>Metamonada</taxon>
        <taxon>Parabasalia</taxon>
        <taxon>Tritrichomonadida</taxon>
        <taxon>Tritrichomonadidae</taxon>
        <taxon>Tritrichomonas</taxon>
    </lineage>
</organism>
<comment type="caution">
    <text evidence="1">The sequence shown here is derived from an EMBL/GenBank/DDBJ whole genome shotgun (WGS) entry which is preliminary data.</text>
</comment>
<sequence>MAETPTRINDPLSPIIDGNCILNENGIATGKGDFSISTSVVNFDSSFCFSFAFIQISPDSKILFGVKGDPYSNFTLNYSEFLYLMRSSSIHPQIPNDGIGVSIRLLIFNQKLNIYINDVIYDNKYDVQSNNCQMFVNVINSANIPTILCTSFHKKENFQAFFPKKQNFFWNNGEKGIIERDFVISVSNSLQNNSLISDELLPLPGSNIVYFELNVLSVVSYESNEPIFKVGLTPNVIEKSPQTQSSLPYFHFPDSRLYFNKRDQNVQSKIGQGSIIGVGVDITNNIYFFIIDGKRFDANFTIKIHKHYYAMLQPFSFACQFYINLGQKPFKFCPVDLPKGWSIYYPDYPSIWHKGLPPDPHILNFFCPINFFKSGCHAIASSKQLSDPCEYEVTFFELDFSNFKEVLSVGFGPKDFLMNAMVGWNSACIGLHSDDGKIFNDSGFGENCCPDEFICAGTTLMVKIVNKSISFIIDKIHYDNKATFKDSLYPSLASKRGPIAIVNFGETPFFGVNDSLPEIGNSVKLFNKLVLNLDNEKLSEYGVEVNDIIESRDRRFRGKIAGSLKNRIYCYIDKYKGAFPLVETDPIDFKLVYKVIFSEKKQIVPILHLNLLGVDISKGNIDTLYATRVGLAFYLGTTQDGFVFRPLLDFYNNENVIVLQNMPTNILMHPTFGKINSVELQNDKFKFLDIVKFGNQPKLSLVLGKSELNNNIIGWDGNKFVQIPTNAKIRYEPFYSFGSRRKKGFICRSFTGLVEGGRKYPLNFTGYHGSIPHSKKNDCGSYFEAANVCKMHPILMHLCMTLNNTYEFETKTKTSSVNTNEVINDTELPFHYYQSSNETDEGFECSPLTTEIEFNEKEMLYIPV</sequence>
<keyword evidence="2" id="KW-1185">Reference proteome</keyword>
<dbReference type="OrthoDB" id="28296at2759"/>
<evidence type="ECO:0008006" key="3">
    <source>
        <dbReference type="Google" id="ProtNLM"/>
    </source>
</evidence>
<proteinExistence type="predicted"/>
<accession>A0A1J4JUF1</accession>
<evidence type="ECO:0000313" key="1">
    <source>
        <dbReference type="EMBL" id="OHT02769.1"/>
    </source>
</evidence>
<gene>
    <name evidence="1" type="ORF">TRFO_30026</name>
</gene>